<dbReference type="OMA" id="GCVINIM"/>
<feature type="compositionally biased region" description="Basic and acidic residues" evidence="7">
    <location>
        <begin position="222"/>
        <end position="242"/>
    </location>
</feature>
<evidence type="ECO:0000256" key="3">
    <source>
        <dbReference type="ARBA" id="ARBA00023125"/>
    </source>
</evidence>
<evidence type="ECO:0000256" key="7">
    <source>
        <dbReference type="SAM" id="MobiDB-lite"/>
    </source>
</evidence>
<dbReference type="CDD" id="cd22701">
    <property type="entry name" value="FHA_FKH1-like"/>
    <property type="match status" value="1"/>
</dbReference>
<dbReference type="Proteomes" id="UP000717996">
    <property type="component" value="Unassembled WGS sequence"/>
</dbReference>
<organism evidence="10 11">
    <name type="scientific">Rhizopus oryzae</name>
    <name type="common">Mucormycosis agent</name>
    <name type="synonym">Rhizopus arrhizus var. delemar</name>
    <dbReference type="NCBI Taxonomy" id="64495"/>
    <lineage>
        <taxon>Eukaryota</taxon>
        <taxon>Fungi</taxon>
        <taxon>Fungi incertae sedis</taxon>
        <taxon>Mucoromycota</taxon>
        <taxon>Mucoromycotina</taxon>
        <taxon>Mucoromycetes</taxon>
        <taxon>Mucorales</taxon>
        <taxon>Mucorineae</taxon>
        <taxon>Rhizopodaceae</taxon>
        <taxon>Rhizopus</taxon>
    </lineage>
</organism>
<dbReference type="EMBL" id="JAANIT010000332">
    <property type="protein sequence ID" value="KAG1548894.1"/>
    <property type="molecule type" value="Genomic_DNA"/>
</dbReference>
<dbReference type="PROSITE" id="PS00658">
    <property type="entry name" value="FORK_HEAD_2"/>
    <property type="match status" value="1"/>
</dbReference>
<protein>
    <submittedName>
        <fullName evidence="10">Uncharacterized protein</fullName>
    </submittedName>
</protein>
<dbReference type="GO" id="GO:0000981">
    <property type="term" value="F:DNA-binding transcription factor activity, RNA polymerase II-specific"/>
    <property type="evidence" value="ECO:0007669"/>
    <property type="project" value="TreeGrafter"/>
</dbReference>
<feature type="compositionally biased region" description="Polar residues" evidence="7">
    <location>
        <begin position="243"/>
        <end position="258"/>
    </location>
</feature>
<dbReference type="GO" id="GO:0000978">
    <property type="term" value="F:RNA polymerase II cis-regulatory region sequence-specific DNA binding"/>
    <property type="evidence" value="ECO:0007669"/>
    <property type="project" value="TreeGrafter"/>
</dbReference>
<keyword evidence="2" id="KW-0805">Transcription regulation</keyword>
<comment type="subcellular location">
    <subcellularLocation>
        <location evidence="1 6">Nucleus</location>
    </subcellularLocation>
</comment>
<reference evidence="10" key="1">
    <citation type="journal article" date="2020" name="Microb. Genom.">
        <title>Genetic diversity of clinical and environmental Mucorales isolates obtained from an investigation of mucormycosis cases among solid organ transplant recipients.</title>
        <authorList>
            <person name="Nguyen M.H."/>
            <person name="Kaul D."/>
            <person name="Muto C."/>
            <person name="Cheng S.J."/>
            <person name="Richter R.A."/>
            <person name="Bruno V.M."/>
            <person name="Liu G."/>
            <person name="Beyhan S."/>
            <person name="Sundermann A.J."/>
            <person name="Mounaud S."/>
            <person name="Pasculle A.W."/>
            <person name="Nierman W.C."/>
            <person name="Driscoll E."/>
            <person name="Cumbie R."/>
            <person name="Clancy C.J."/>
            <person name="Dupont C.L."/>
        </authorList>
    </citation>
    <scope>NUCLEOTIDE SEQUENCE</scope>
    <source>
        <strain evidence="10">GL16</strain>
    </source>
</reference>
<proteinExistence type="predicted"/>
<dbReference type="InterPro" id="IPR030456">
    <property type="entry name" value="TF_fork_head_CS_2"/>
</dbReference>
<evidence type="ECO:0000259" key="9">
    <source>
        <dbReference type="PROSITE" id="PS50039"/>
    </source>
</evidence>
<feature type="domain" description="Fork-head" evidence="9">
    <location>
        <begin position="144"/>
        <end position="239"/>
    </location>
</feature>
<keyword evidence="4" id="KW-0804">Transcription</keyword>
<accession>A0A9P6YIC9</accession>
<sequence length="320" mass="36505">MTDNDKGQAYAKLEGDNFCYYIHNLRVTLGRTTKVKDRIDIPLGNAKSVSRQHAQLFYNFTLQRFEMTVFGKNGVFVNERFIEKGVTVPLENRAKIQIGEVSFQFLLTKMDRGERSKIEDNCISIPQQLEKPSLQKIVKNNFPKPPLSYAALITEAINSVEDKKMTLDDICVYIADKFPYVRQPQKEWQSSIRHHLSSNKAFTKVPKKESNKGTYWTISQCMEKRSSPEEEGSRKRMKHDETNQANNNSELEATPETADQIQVQLQETLCQHLLDPEHYPLPPSLARLLPQAVAQLPPHLANQLSSSLISCTLKPNSNPS</sequence>
<evidence type="ECO:0000313" key="11">
    <source>
        <dbReference type="Proteomes" id="UP000717996"/>
    </source>
</evidence>
<dbReference type="Pfam" id="PF00250">
    <property type="entry name" value="Forkhead"/>
    <property type="match status" value="1"/>
</dbReference>
<evidence type="ECO:0000256" key="4">
    <source>
        <dbReference type="ARBA" id="ARBA00023163"/>
    </source>
</evidence>
<evidence type="ECO:0000313" key="10">
    <source>
        <dbReference type="EMBL" id="KAG1548894.1"/>
    </source>
</evidence>
<feature type="region of interest" description="Disordered" evidence="7">
    <location>
        <begin position="222"/>
        <end position="258"/>
    </location>
</feature>
<dbReference type="InterPro" id="IPR001766">
    <property type="entry name" value="Fork_head_dom"/>
</dbReference>
<dbReference type="SMART" id="SM00240">
    <property type="entry name" value="FHA"/>
    <property type="match status" value="1"/>
</dbReference>
<evidence type="ECO:0000256" key="6">
    <source>
        <dbReference type="PROSITE-ProRule" id="PRU00089"/>
    </source>
</evidence>
<dbReference type="PROSITE" id="PS00657">
    <property type="entry name" value="FORK_HEAD_1"/>
    <property type="match status" value="1"/>
</dbReference>
<dbReference type="GO" id="GO:0005634">
    <property type="term" value="C:nucleus"/>
    <property type="evidence" value="ECO:0007669"/>
    <property type="project" value="UniProtKB-SubCell"/>
</dbReference>
<gene>
    <name evidence="10" type="ORF">G6F51_003378</name>
</gene>
<evidence type="ECO:0000256" key="2">
    <source>
        <dbReference type="ARBA" id="ARBA00023015"/>
    </source>
</evidence>
<evidence type="ECO:0000259" key="8">
    <source>
        <dbReference type="PROSITE" id="PS50006"/>
    </source>
</evidence>
<dbReference type="PANTHER" id="PTHR45881">
    <property type="entry name" value="CHECKPOINT SUPPRESSOR 1-LIKE, ISOFORM A-RELATED"/>
    <property type="match status" value="1"/>
</dbReference>
<dbReference type="SUPFAM" id="SSF49879">
    <property type="entry name" value="SMAD/FHA domain"/>
    <property type="match status" value="1"/>
</dbReference>
<keyword evidence="3 6" id="KW-0238">DNA-binding</keyword>
<dbReference type="AlphaFoldDB" id="A0A9P6YIC9"/>
<dbReference type="PANTHER" id="PTHR45881:SF1">
    <property type="entry name" value="FORK HEAD PROTEIN HOMOLOG 2"/>
    <property type="match status" value="1"/>
</dbReference>
<dbReference type="InterPro" id="IPR000253">
    <property type="entry name" value="FHA_dom"/>
</dbReference>
<keyword evidence="5 6" id="KW-0539">Nucleus</keyword>
<dbReference type="PROSITE" id="PS50039">
    <property type="entry name" value="FORK_HEAD_3"/>
    <property type="match status" value="1"/>
</dbReference>
<feature type="DNA-binding region" description="Fork-head" evidence="6">
    <location>
        <begin position="144"/>
        <end position="239"/>
    </location>
</feature>
<evidence type="ECO:0000256" key="1">
    <source>
        <dbReference type="ARBA" id="ARBA00004123"/>
    </source>
</evidence>
<dbReference type="SUPFAM" id="SSF46785">
    <property type="entry name" value="Winged helix' DNA-binding domain"/>
    <property type="match status" value="1"/>
</dbReference>
<dbReference type="Gene3D" id="2.60.200.20">
    <property type="match status" value="1"/>
</dbReference>
<name>A0A9P6YIC9_RHIOR</name>
<dbReference type="InterPro" id="IPR036388">
    <property type="entry name" value="WH-like_DNA-bd_sf"/>
</dbReference>
<dbReference type="SMART" id="SM00339">
    <property type="entry name" value="FH"/>
    <property type="match status" value="1"/>
</dbReference>
<dbReference type="CDD" id="cd00059">
    <property type="entry name" value="FH_FOX"/>
    <property type="match status" value="1"/>
</dbReference>
<feature type="domain" description="FHA" evidence="8">
    <location>
        <begin position="27"/>
        <end position="82"/>
    </location>
</feature>
<dbReference type="InterPro" id="IPR036390">
    <property type="entry name" value="WH_DNA-bd_sf"/>
</dbReference>
<dbReference type="InterPro" id="IPR018122">
    <property type="entry name" value="TF_fork_head_CS_1"/>
</dbReference>
<dbReference type="Gene3D" id="1.10.10.10">
    <property type="entry name" value="Winged helix-like DNA-binding domain superfamily/Winged helix DNA-binding domain"/>
    <property type="match status" value="1"/>
</dbReference>
<dbReference type="PRINTS" id="PR00053">
    <property type="entry name" value="FORKHEAD"/>
</dbReference>
<dbReference type="Pfam" id="PF00498">
    <property type="entry name" value="FHA"/>
    <property type="match status" value="1"/>
</dbReference>
<evidence type="ECO:0000256" key="5">
    <source>
        <dbReference type="ARBA" id="ARBA00023242"/>
    </source>
</evidence>
<comment type="caution">
    <text evidence="10">The sequence shown here is derived from an EMBL/GenBank/DDBJ whole genome shotgun (WGS) entry which is preliminary data.</text>
</comment>
<dbReference type="PROSITE" id="PS50006">
    <property type="entry name" value="FHA_DOMAIN"/>
    <property type="match status" value="1"/>
</dbReference>
<dbReference type="InterPro" id="IPR008984">
    <property type="entry name" value="SMAD_FHA_dom_sf"/>
</dbReference>
<dbReference type="OrthoDB" id="5954824at2759"/>